<comment type="similarity">
    <text evidence="6">Belongs to the DESIGUAL family.</text>
</comment>
<keyword evidence="3" id="KW-0732">Signal</keyword>
<comment type="subcellular location">
    <subcellularLocation>
        <location evidence="1">Endomembrane system</location>
        <topology evidence="1">Multi-pass membrane protein</topology>
    </subcellularLocation>
</comment>
<evidence type="ECO:0000256" key="6">
    <source>
        <dbReference type="ARBA" id="ARBA00029467"/>
    </source>
</evidence>
<keyword evidence="5 7" id="KW-0472">Membrane</keyword>
<dbReference type="InterPro" id="IPR052222">
    <property type="entry name" value="DESIGUAL"/>
</dbReference>
<dbReference type="InterPro" id="IPR009606">
    <property type="entry name" value="DEAL/Modifying_wall_lignin1/2"/>
</dbReference>
<evidence type="ECO:0000256" key="2">
    <source>
        <dbReference type="ARBA" id="ARBA00022692"/>
    </source>
</evidence>
<keyword evidence="4 7" id="KW-1133">Transmembrane helix</keyword>
<sequence length="295" mass="32192">MGTYGMGIHPNLLVVDQRGERETGEQLKLERLEHSAVKGRALNAKQGISRSRSALVIQENRVDRKLTLHLQFTLAVVDHVEKEEEKQGMHEHRPPTTSSYFLPPTKKIKWPPAATAKTAPVGCVLIFFVIASLGLVSFALCLVAEAKRTKAEDVKLDGKLCHLPTSHVFGIVVAALICLSIAQITGSVVVCANYWWSSRGKVRNRKAKKPVLFLTAFSWVSFGGAVILMSAATSMNRRQPYGEGWLDGECYAVRGAVYISAGLLNLVAIFALLGAAAVMKTTNPVDQGLKVYAHN</sequence>
<evidence type="ECO:0000256" key="7">
    <source>
        <dbReference type="SAM" id="Phobius"/>
    </source>
</evidence>
<feature type="transmembrane region" description="Helical" evidence="7">
    <location>
        <begin position="124"/>
        <end position="146"/>
    </location>
</feature>
<evidence type="ECO:0000313" key="8">
    <source>
        <dbReference type="EMBL" id="PPR99767.1"/>
    </source>
</evidence>
<gene>
    <name evidence="8" type="ORF">GOBAR_AA20879</name>
</gene>
<reference evidence="8 9" key="1">
    <citation type="submission" date="2015-01" db="EMBL/GenBank/DDBJ databases">
        <title>Genome of allotetraploid Gossypium barbadense reveals genomic plasticity and fiber elongation in cotton evolution.</title>
        <authorList>
            <person name="Chen X."/>
            <person name="Liu X."/>
            <person name="Zhao B."/>
            <person name="Zheng H."/>
            <person name="Hu Y."/>
            <person name="Lu G."/>
            <person name="Yang C."/>
            <person name="Chen J."/>
            <person name="Shan C."/>
            <person name="Zhang L."/>
            <person name="Zhou Y."/>
            <person name="Wang L."/>
            <person name="Guo W."/>
            <person name="Bai Y."/>
            <person name="Ruan J."/>
            <person name="Shangguan X."/>
            <person name="Mao Y."/>
            <person name="Jiang J."/>
            <person name="Zhu Y."/>
            <person name="Lei J."/>
            <person name="Kang H."/>
            <person name="Chen S."/>
            <person name="He X."/>
            <person name="Wang R."/>
            <person name="Wang Y."/>
            <person name="Chen J."/>
            <person name="Wang L."/>
            <person name="Yu S."/>
            <person name="Wang B."/>
            <person name="Wei J."/>
            <person name="Song S."/>
            <person name="Lu X."/>
            <person name="Gao Z."/>
            <person name="Gu W."/>
            <person name="Deng X."/>
            <person name="Ma D."/>
            <person name="Wang S."/>
            <person name="Liang W."/>
            <person name="Fang L."/>
            <person name="Cai C."/>
            <person name="Zhu X."/>
            <person name="Zhou B."/>
            <person name="Zhang Y."/>
            <person name="Chen Z."/>
            <person name="Xu S."/>
            <person name="Zhu R."/>
            <person name="Wang S."/>
            <person name="Zhang T."/>
            <person name="Zhao G."/>
        </authorList>
    </citation>
    <scope>NUCLEOTIDE SEQUENCE [LARGE SCALE GENOMIC DNA]</scope>
    <source>
        <strain evidence="9">cv. Xinhai21</strain>
        <tissue evidence="8">Leaf</tissue>
    </source>
</reference>
<dbReference type="Proteomes" id="UP000239757">
    <property type="component" value="Unassembled WGS sequence"/>
</dbReference>
<feature type="transmembrane region" description="Helical" evidence="7">
    <location>
        <begin position="166"/>
        <end position="190"/>
    </location>
</feature>
<dbReference type="GO" id="GO:0012505">
    <property type="term" value="C:endomembrane system"/>
    <property type="evidence" value="ECO:0007669"/>
    <property type="project" value="UniProtKB-SubCell"/>
</dbReference>
<evidence type="ECO:0000313" key="9">
    <source>
        <dbReference type="Proteomes" id="UP000239757"/>
    </source>
</evidence>
<dbReference type="OrthoDB" id="1877293at2759"/>
<evidence type="ECO:0000256" key="5">
    <source>
        <dbReference type="ARBA" id="ARBA00023136"/>
    </source>
</evidence>
<accession>A0A2P5X8U6</accession>
<proteinExistence type="inferred from homology"/>
<feature type="transmembrane region" description="Helical" evidence="7">
    <location>
        <begin position="211"/>
        <end position="235"/>
    </location>
</feature>
<evidence type="ECO:0000256" key="1">
    <source>
        <dbReference type="ARBA" id="ARBA00004127"/>
    </source>
</evidence>
<protein>
    <submittedName>
        <fullName evidence="8">Uncharacterized protein</fullName>
    </submittedName>
</protein>
<dbReference type="AlphaFoldDB" id="A0A2P5X8U6"/>
<dbReference type="EMBL" id="KZ665433">
    <property type="protein sequence ID" value="PPR99767.1"/>
    <property type="molecule type" value="Genomic_DNA"/>
</dbReference>
<dbReference type="PANTHER" id="PTHR31769">
    <property type="entry name" value="OS07G0462200 PROTEIN-RELATED"/>
    <property type="match status" value="1"/>
</dbReference>
<dbReference type="Pfam" id="PF06749">
    <property type="entry name" value="DUF1218"/>
    <property type="match status" value="1"/>
</dbReference>
<evidence type="ECO:0000256" key="4">
    <source>
        <dbReference type="ARBA" id="ARBA00022989"/>
    </source>
</evidence>
<organism evidence="8 9">
    <name type="scientific">Gossypium barbadense</name>
    <name type="common">Sea Island cotton</name>
    <name type="synonym">Hibiscus barbadensis</name>
    <dbReference type="NCBI Taxonomy" id="3634"/>
    <lineage>
        <taxon>Eukaryota</taxon>
        <taxon>Viridiplantae</taxon>
        <taxon>Streptophyta</taxon>
        <taxon>Embryophyta</taxon>
        <taxon>Tracheophyta</taxon>
        <taxon>Spermatophyta</taxon>
        <taxon>Magnoliopsida</taxon>
        <taxon>eudicotyledons</taxon>
        <taxon>Gunneridae</taxon>
        <taxon>Pentapetalae</taxon>
        <taxon>rosids</taxon>
        <taxon>malvids</taxon>
        <taxon>Malvales</taxon>
        <taxon>Malvaceae</taxon>
        <taxon>Malvoideae</taxon>
        <taxon>Gossypium</taxon>
    </lineage>
</organism>
<name>A0A2P5X8U6_GOSBA</name>
<evidence type="ECO:0000256" key="3">
    <source>
        <dbReference type="ARBA" id="ARBA00022729"/>
    </source>
</evidence>
<feature type="transmembrane region" description="Helical" evidence="7">
    <location>
        <begin position="255"/>
        <end position="278"/>
    </location>
</feature>
<keyword evidence="2 7" id="KW-0812">Transmembrane</keyword>